<dbReference type="Pfam" id="PF01925">
    <property type="entry name" value="TauE"/>
    <property type="match status" value="1"/>
</dbReference>
<comment type="subcellular location">
    <subcellularLocation>
        <location evidence="1 8">Cell membrane</location>
        <topology evidence="1 8">Multi-pass membrane protein</topology>
    </subcellularLocation>
</comment>
<keyword evidence="4 8" id="KW-1003">Cell membrane</keyword>
<comment type="similarity">
    <text evidence="2 8">Belongs to the 4-toluene sulfonate uptake permease (TSUP) (TC 2.A.102) family.</text>
</comment>
<feature type="transmembrane region" description="Helical" evidence="8">
    <location>
        <begin position="199"/>
        <end position="217"/>
    </location>
</feature>
<evidence type="ECO:0000256" key="5">
    <source>
        <dbReference type="ARBA" id="ARBA00022692"/>
    </source>
</evidence>
<evidence type="ECO:0000313" key="10">
    <source>
        <dbReference type="Proteomes" id="UP000295351"/>
    </source>
</evidence>
<keyword evidence="10" id="KW-1185">Reference proteome</keyword>
<evidence type="ECO:0000313" key="9">
    <source>
        <dbReference type="EMBL" id="TCN36759.1"/>
    </source>
</evidence>
<keyword evidence="5 8" id="KW-0812">Transmembrane</keyword>
<dbReference type="RefSeq" id="WP_133036311.1">
    <property type="nucleotide sequence ID" value="NZ_BAABEI010000004.1"/>
</dbReference>
<reference evidence="9 10" key="1">
    <citation type="submission" date="2019-03" db="EMBL/GenBank/DDBJ databases">
        <title>Genomic Encyclopedia of Type Strains, Phase IV (KMG-IV): sequencing the most valuable type-strain genomes for metagenomic binning, comparative biology and taxonomic classification.</title>
        <authorList>
            <person name="Goeker M."/>
        </authorList>
    </citation>
    <scope>NUCLEOTIDE SEQUENCE [LARGE SCALE GENOMIC DNA]</scope>
    <source>
        <strain evidence="9 10">DSM 18401</strain>
    </source>
</reference>
<keyword evidence="3" id="KW-0813">Transport</keyword>
<feature type="transmembrane region" description="Helical" evidence="8">
    <location>
        <begin position="44"/>
        <end position="63"/>
    </location>
</feature>
<name>A0A4R2CCR0_SHIGR</name>
<sequence length="257" mass="26845">MIGTSELAVFAALAFVAAYVQTLTGFAFGLLLMGALALTDLVPLPEAAIVVSLLTLANAMMVLARGWRDIAVKPFLLSLAGALPMVAAGYGVLTLLAASSLSALRLILGFAIIVSSLQLIRRPSPLAQQSGGPAFLFFGALGGLMGGLFSTAGPPLVFQFYRQPLPHRVVRETLVAIFALNSVFRLGLVGANGDWQHHALVWALAGLPAVLVSTYLARRWPPALSARTLRFAAFVLLLLSGVSLIAPVILGAVPAHA</sequence>
<feature type="transmembrane region" description="Helical" evidence="8">
    <location>
        <begin position="7"/>
        <end position="38"/>
    </location>
</feature>
<protein>
    <recommendedName>
        <fullName evidence="8">Probable membrane transporter protein</fullName>
    </recommendedName>
</protein>
<feature type="transmembrane region" description="Helical" evidence="8">
    <location>
        <begin position="75"/>
        <end position="97"/>
    </location>
</feature>
<feature type="transmembrane region" description="Helical" evidence="8">
    <location>
        <begin position="229"/>
        <end position="253"/>
    </location>
</feature>
<accession>A0A4R2CCR0</accession>
<organism evidence="9 10">
    <name type="scientific">Shinella granuli</name>
    <dbReference type="NCBI Taxonomy" id="323621"/>
    <lineage>
        <taxon>Bacteria</taxon>
        <taxon>Pseudomonadati</taxon>
        <taxon>Pseudomonadota</taxon>
        <taxon>Alphaproteobacteria</taxon>
        <taxon>Hyphomicrobiales</taxon>
        <taxon>Rhizobiaceae</taxon>
        <taxon>Shinella</taxon>
    </lineage>
</organism>
<gene>
    <name evidence="9" type="ORF">EV665_12419</name>
</gene>
<evidence type="ECO:0000256" key="8">
    <source>
        <dbReference type="RuleBase" id="RU363041"/>
    </source>
</evidence>
<evidence type="ECO:0000256" key="3">
    <source>
        <dbReference type="ARBA" id="ARBA00022448"/>
    </source>
</evidence>
<comment type="caution">
    <text evidence="9">The sequence shown here is derived from an EMBL/GenBank/DDBJ whole genome shotgun (WGS) entry which is preliminary data.</text>
</comment>
<dbReference type="GO" id="GO:0005886">
    <property type="term" value="C:plasma membrane"/>
    <property type="evidence" value="ECO:0007669"/>
    <property type="project" value="UniProtKB-SubCell"/>
</dbReference>
<dbReference type="EMBL" id="SLVX01000024">
    <property type="protein sequence ID" value="TCN36759.1"/>
    <property type="molecule type" value="Genomic_DNA"/>
</dbReference>
<evidence type="ECO:0000256" key="2">
    <source>
        <dbReference type="ARBA" id="ARBA00009142"/>
    </source>
</evidence>
<evidence type="ECO:0000256" key="7">
    <source>
        <dbReference type="ARBA" id="ARBA00023136"/>
    </source>
</evidence>
<dbReference type="InterPro" id="IPR002781">
    <property type="entry name" value="TM_pro_TauE-like"/>
</dbReference>
<keyword evidence="7 8" id="KW-0472">Membrane</keyword>
<proteinExistence type="inferred from homology"/>
<evidence type="ECO:0000256" key="4">
    <source>
        <dbReference type="ARBA" id="ARBA00022475"/>
    </source>
</evidence>
<dbReference type="AlphaFoldDB" id="A0A4R2CCR0"/>
<dbReference type="InterPro" id="IPR052017">
    <property type="entry name" value="TSUP"/>
</dbReference>
<dbReference type="Proteomes" id="UP000295351">
    <property type="component" value="Unassembled WGS sequence"/>
</dbReference>
<dbReference type="PANTHER" id="PTHR30269">
    <property type="entry name" value="TRANSMEMBRANE PROTEIN YFCA"/>
    <property type="match status" value="1"/>
</dbReference>
<feature type="transmembrane region" description="Helical" evidence="8">
    <location>
        <begin position="103"/>
        <end position="120"/>
    </location>
</feature>
<dbReference type="PANTHER" id="PTHR30269:SF37">
    <property type="entry name" value="MEMBRANE TRANSPORTER PROTEIN"/>
    <property type="match status" value="1"/>
</dbReference>
<feature type="transmembrane region" description="Helical" evidence="8">
    <location>
        <begin position="132"/>
        <end position="153"/>
    </location>
</feature>
<feature type="transmembrane region" description="Helical" evidence="8">
    <location>
        <begin position="173"/>
        <end position="192"/>
    </location>
</feature>
<evidence type="ECO:0000256" key="1">
    <source>
        <dbReference type="ARBA" id="ARBA00004651"/>
    </source>
</evidence>
<keyword evidence="6 8" id="KW-1133">Transmembrane helix</keyword>
<evidence type="ECO:0000256" key="6">
    <source>
        <dbReference type="ARBA" id="ARBA00022989"/>
    </source>
</evidence>